<dbReference type="OrthoDB" id="9776822at2"/>
<dbReference type="PANTHER" id="PTHR43085">
    <property type="entry name" value="HEXOKINASE FAMILY MEMBER"/>
    <property type="match status" value="1"/>
</dbReference>
<sequence>MTDVICMGEAMVELSLASDPGGRAAVGFAGDTLNTAIYLKREAPGLGVAYATRLGRDPLSDQMVAMMEDEGLETALVARHDSRLPGLYAISTDEAGERAFYYWRDNSAAREMLGDGGLRLDQLAQGRVLYLSAITLAILPEAHRRGFLDWLPGYRAGGGRFAFDSNYRPRLWPDVPTARAAVEAAWRQADIGLPSVDDEMALFGDRSETEVLDRLAAFGVTSGALKRGAQGPLALDGTAAGPFAPAERVIDSTAAGDSFNAGYLAARLGGAAEPEALQAGHALAARVVGVKGAILPRTALAEGAA</sequence>
<reference evidence="5 6" key="1">
    <citation type="submission" date="2013-04" db="EMBL/GenBank/DDBJ databases">
        <title>Oceanicola sp. 22II1-22F33 Genome Sequencing.</title>
        <authorList>
            <person name="Lai Q."/>
            <person name="Li G."/>
            <person name="Shao Z."/>
        </authorList>
    </citation>
    <scope>NUCLEOTIDE SEQUENCE [LARGE SCALE GENOMIC DNA]</scope>
    <source>
        <strain evidence="5 6">22II1-22F33</strain>
    </source>
</reference>
<keyword evidence="2" id="KW-0808">Transferase</keyword>
<dbReference type="SUPFAM" id="SSF53613">
    <property type="entry name" value="Ribokinase-like"/>
    <property type="match status" value="1"/>
</dbReference>
<evidence type="ECO:0000313" key="5">
    <source>
        <dbReference type="EMBL" id="OWU72935.1"/>
    </source>
</evidence>
<dbReference type="Gene3D" id="3.40.1190.20">
    <property type="match status" value="1"/>
</dbReference>
<dbReference type="Pfam" id="PF00294">
    <property type="entry name" value="PfkB"/>
    <property type="match status" value="1"/>
</dbReference>
<evidence type="ECO:0000313" key="6">
    <source>
        <dbReference type="Proteomes" id="UP000215377"/>
    </source>
</evidence>
<dbReference type="GO" id="GO:0008673">
    <property type="term" value="F:2-dehydro-3-deoxygluconokinase activity"/>
    <property type="evidence" value="ECO:0007669"/>
    <property type="project" value="TreeGrafter"/>
</dbReference>
<comment type="similarity">
    <text evidence="1">Belongs to the carbohydrate kinase PfkB family.</text>
</comment>
<keyword evidence="3" id="KW-0418">Kinase</keyword>
<dbReference type="CDD" id="cd01166">
    <property type="entry name" value="KdgK"/>
    <property type="match status" value="1"/>
</dbReference>
<gene>
    <name evidence="5" type="ORF">ATO3_14720</name>
</gene>
<name>A0A225NH68_9RHOB</name>
<dbReference type="GO" id="GO:0042840">
    <property type="term" value="P:D-glucuronate catabolic process"/>
    <property type="evidence" value="ECO:0007669"/>
    <property type="project" value="TreeGrafter"/>
</dbReference>
<dbReference type="GO" id="GO:0005829">
    <property type="term" value="C:cytosol"/>
    <property type="evidence" value="ECO:0007669"/>
    <property type="project" value="TreeGrafter"/>
</dbReference>
<dbReference type="AlphaFoldDB" id="A0A225NH68"/>
<organism evidence="5 6">
    <name type="scientific">Marinibacterium profundimaris</name>
    <dbReference type="NCBI Taxonomy" id="1679460"/>
    <lineage>
        <taxon>Bacteria</taxon>
        <taxon>Pseudomonadati</taxon>
        <taxon>Pseudomonadota</taxon>
        <taxon>Alphaproteobacteria</taxon>
        <taxon>Rhodobacterales</taxon>
        <taxon>Paracoccaceae</taxon>
        <taxon>Marinibacterium</taxon>
    </lineage>
</organism>
<dbReference type="InterPro" id="IPR011611">
    <property type="entry name" value="PfkB_dom"/>
</dbReference>
<dbReference type="InterPro" id="IPR002173">
    <property type="entry name" value="Carboh/pur_kinase_PfkB_CS"/>
</dbReference>
<evidence type="ECO:0000256" key="1">
    <source>
        <dbReference type="ARBA" id="ARBA00010688"/>
    </source>
</evidence>
<dbReference type="PROSITE" id="PS00584">
    <property type="entry name" value="PFKB_KINASES_2"/>
    <property type="match status" value="1"/>
</dbReference>
<accession>A0A225NH68</accession>
<dbReference type="RefSeq" id="WP_088650632.1">
    <property type="nucleotide sequence ID" value="NZ_AQQR01000005.1"/>
</dbReference>
<proteinExistence type="inferred from homology"/>
<dbReference type="GO" id="GO:0006974">
    <property type="term" value="P:DNA damage response"/>
    <property type="evidence" value="ECO:0007669"/>
    <property type="project" value="TreeGrafter"/>
</dbReference>
<evidence type="ECO:0000256" key="2">
    <source>
        <dbReference type="ARBA" id="ARBA00022679"/>
    </source>
</evidence>
<comment type="caution">
    <text evidence="5">The sequence shown here is derived from an EMBL/GenBank/DDBJ whole genome shotgun (WGS) entry which is preliminary data.</text>
</comment>
<dbReference type="InterPro" id="IPR050306">
    <property type="entry name" value="PfkB_Carbo_kinase"/>
</dbReference>
<feature type="domain" description="Carbohydrate kinase PfkB" evidence="4">
    <location>
        <begin position="1"/>
        <end position="296"/>
    </location>
</feature>
<evidence type="ECO:0000256" key="3">
    <source>
        <dbReference type="ARBA" id="ARBA00022777"/>
    </source>
</evidence>
<evidence type="ECO:0000259" key="4">
    <source>
        <dbReference type="Pfam" id="PF00294"/>
    </source>
</evidence>
<dbReference type="GO" id="GO:0019698">
    <property type="term" value="P:D-galacturonate catabolic process"/>
    <property type="evidence" value="ECO:0007669"/>
    <property type="project" value="TreeGrafter"/>
</dbReference>
<protein>
    <recommendedName>
        <fullName evidence="4">Carbohydrate kinase PfkB domain-containing protein</fullName>
    </recommendedName>
</protein>
<keyword evidence="6" id="KW-1185">Reference proteome</keyword>
<dbReference type="EMBL" id="AQQR01000005">
    <property type="protein sequence ID" value="OWU72935.1"/>
    <property type="molecule type" value="Genomic_DNA"/>
</dbReference>
<dbReference type="Proteomes" id="UP000215377">
    <property type="component" value="Unassembled WGS sequence"/>
</dbReference>
<dbReference type="PANTHER" id="PTHR43085:SF15">
    <property type="entry name" value="2-DEHYDRO-3-DEOXYGLUCONOKINASE"/>
    <property type="match status" value="1"/>
</dbReference>
<dbReference type="InterPro" id="IPR029056">
    <property type="entry name" value="Ribokinase-like"/>
</dbReference>